<accession>A0ABQ7XSC5</accession>
<dbReference type="Gene3D" id="2.40.50.140">
    <property type="entry name" value="Nucleic acid-binding proteins"/>
    <property type="match status" value="2"/>
</dbReference>
<evidence type="ECO:0000256" key="4">
    <source>
        <dbReference type="ARBA" id="ARBA00023125"/>
    </source>
</evidence>
<dbReference type="Pfam" id="PF02765">
    <property type="entry name" value="POT1"/>
    <property type="match status" value="1"/>
</dbReference>
<evidence type="ECO:0000313" key="7">
    <source>
        <dbReference type="Proteomes" id="UP000824890"/>
    </source>
</evidence>
<dbReference type="InterPro" id="IPR011564">
    <property type="entry name" value="Telomer_end-bd_POT1/Cdc13"/>
</dbReference>
<dbReference type="Proteomes" id="UP000824890">
    <property type="component" value="Unassembled WGS sequence"/>
</dbReference>
<comment type="subcellular location">
    <subcellularLocation>
        <location evidence="1">Chromosome</location>
        <location evidence="1">Telomere</location>
    </subcellularLocation>
</comment>
<name>A0ABQ7XSC5_BRANA</name>
<proteinExistence type="predicted"/>
<dbReference type="SMART" id="SM00976">
    <property type="entry name" value="Telo_bind"/>
    <property type="match status" value="1"/>
</dbReference>
<keyword evidence="4" id="KW-0238">DNA-binding</keyword>
<organism evidence="6 7">
    <name type="scientific">Brassica napus</name>
    <name type="common">Rape</name>
    <dbReference type="NCBI Taxonomy" id="3708"/>
    <lineage>
        <taxon>Eukaryota</taxon>
        <taxon>Viridiplantae</taxon>
        <taxon>Streptophyta</taxon>
        <taxon>Embryophyta</taxon>
        <taxon>Tracheophyta</taxon>
        <taxon>Spermatophyta</taxon>
        <taxon>Magnoliopsida</taxon>
        <taxon>eudicotyledons</taxon>
        <taxon>Gunneridae</taxon>
        <taxon>Pentapetalae</taxon>
        <taxon>rosids</taxon>
        <taxon>malvids</taxon>
        <taxon>Brassicales</taxon>
        <taxon>Brassicaceae</taxon>
        <taxon>Brassiceae</taxon>
        <taxon>Brassica</taxon>
    </lineage>
</organism>
<evidence type="ECO:0000259" key="5">
    <source>
        <dbReference type="SMART" id="SM00976"/>
    </source>
</evidence>
<keyword evidence="3" id="KW-0779">Telomere</keyword>
<evidence type="ECO:0000256" key="2">
    <source>
        <dbReference type="ARBA" id="ARBA00022454"/>
    </source>
</evidence>
<dbReference type="InterPro" id="IPR028389">
    <property type="entry name" value="POT1"/>
</dbReference>
<evidence type="ECO:0000313" key="6">
    <source>
        <dbReference type="EMBL" id="KAH0857953.1"/>
    </source>
</evidence>
<gene>
    <name evidence="6" type="ORF">HID58_086214</name>
</gene>
<protein>
    <recommendedName>
        <fullName evidence="5">Telomeric single stranded DNA binding POT1/Cdc13 domain-containing protein</fullName>
    </recommendedName>
</protein>
<evidence type="ECO:0000256" key="3">
    <source>
        <dbReference type="ARBA" id="ARBA00022895"/>
    </source>
</evidence>
<dbReference type="PANTHER" id="PTHR14513">
    <property type="entry name" value="PROTECTION OF TELOMERES 1"/>
    <property type="match status" value="1"/>
</dbReference>
<sequence>MERRKKRESEFKFKLVKLKDAINLIDQQVNLLGIVLDRKEPKLCRNNDWICTLSIIDGSYERPGLTVNVFSNKREELPNHDGMILFINIKMKSYGGGNRVNAACNKGVSSFALFKRRTDEAFICYQRTSNFRCEERYKSSMEELAKLFPTSCSLDQNLEFSFLREIKEGKPFNLLCKILLHVVNEEEDMSTIFVWDGTDAPPASIGFKDTSAVTNLSLLSRDTLRSFPTVGTILRLSLSNHLLYGVKPGDWVKLYQLLCVVDKGSWVASVTDSTTVTLAHDDHLVEKIMRLVTSFRFMIRESHQSLGTFRFGVFHLLRDLQVTYKYRCIVRVVSAFRSQEEDENRHYRVLLTLEDPTATLEAFLCDKDAEYFWGLGLQNTEMLRKQWNQLLGITRESSVSLGIRNPPWIECCIFSYYTNKADPWNTRLYKIFGTRLLDLEAV</sequence>
<dbReference type="SUPFAM" id="SSF50249">
    <property type="entry name" value="Nucleic acid-binding proteins"/>
    <property type="match status" value="2"/>
</dbReference>
<reference evidence="6 7" key="1">
    <citation type="submission" date="2021-05" db="EMBL/GenBank/DDBJ databases">
        <title>Genome Assembly of Synthetic Allotetraploid Brassica napus Reveals Homoeologous Exchanges between Subgenomes.</title>
        <authorList>
            <person name="Davis J.T."/>
        </authorList>
    </citation>
    <scope>NUCLEOTIDE SEQUENCE [LARGE SCALE GENOMIC DNA]</scope>
    <source>
        <strain evidence="7">cv. Da-Ae</strain>
        <tissue evidence="6">Seedling</tissue>
    </source>
</reference>
<evidence type="ECO:0000256" key="1">
    <source>
        <dbReference type="ARBA" id="ARBA00004574"/>
    </source>
</evidence>
<keyword evidence="2" id="KW-0158">Chromosome</keyword>
<dbReference type="InterPro" id="IPR057620">
    <property type="entry name" value="POT1A/B-like_OB"/>
</dbReference>
<dbReference type="EMBL" id="JAGKQM010000019">
    <property type="protein sequence ID" value="KAH0857953.1"/>
    <property type="molecule type" value="Genomic_DNA"/>
</dbReference>
<dbReference type="Pfam" id="PF25507">
    <property type="entry name" value="OB_POT1A"/>
    <property type="match status" value="1"/>
</dbReference>
<dbReference type="CDD" id="cd04497">
    <property type="entry name" value="hPOT1_OB1_like"/>
    <property type="match status" value="1"/>
</dbReference>
<dbReference type="PANTHER" id="PTHR14513:SF0">
    <property type="entry name" value="PROTECTION OF TELOMERES PROTEIN 1"/>
    <property type="match status" value="1"/>
</dbReference>
<comment type="caution">
    <text evidence="6">The sequence shown here is derived from an EMBL/GenBank/DDBJ whole genome shotgun (WGS) entry which is preliminary data.</text>
</comment>
<keyword evidence="7" id="KW-1185">Reference proteome</keyword>
<feature type="domain" description="Telomeric single stranded DNA binding POT1/Cdc13" evidence="5">
    <location>
        <begin position="15"/>
        <end position="149"/>
    </location>
</feature>
<dbReference type="InterPro" id="IPR012340">
    <property type="entry name" value="NA-bd_OB-fold"/>
</dbReference>